<organism evidence="3">
    <name type="scientific">Anopheles darlingi</name>
    <name type="common">Mosquito</name>
    <dbReference type="NCBI Taxonomy" id="43151"/>
    <lineage>
        <taxon>Eukaryota</taxon>
        <taxon>Metazoa</taxon>
        <taxon>Ecdysozoa</taxon>
        <taxon>Arthropoda</taxon>
        <taxon>Hexapoda</taxon>
        <taxon>Insecta</taxon>
        <taxon>Pterygota</taxon>
        <taxon>Neoptera</taxon>
        <taxon>Endopterygota</taxon>
        <taxon>Diptera</taxon>
        <taxon>Nematocera</taxon>
        <taxon>Culicoidea</taxon>
        <taxon>Culicidae</taxon>
        <taxon>Anophelinae</taxon>
        <taxon>Anopheles</taxon>
    </lineage>
</organism>
<reference evidence="3" key="1">
    <citation type="submission" date="2018-01" db="EMBL/GenBank/DDBJ databases">
        <title>An insight into the sialome of Amazonian anophelines.</title>
        <authorList>
            <person name="Ribeiro J.M."/>
            <person name="Scarpassa V."/>
            <person name="Calvo E."/>
        </authorList>
    </citation>
    <scope>NUCLEOTIDE SEQUENCE</scope>
</reference>
<name>A0A2M4D7Q7_ANODA</name>
<keyword evidence="2" id="KW-1133">Transmembrane helix</keyword>
<accession>A0A2M4D7Q7</accession>
<proteinExistence type="predicted"/>
<keyword evidence="2" id="KW-0812">Transmembrane</keyword>
<evidence type="ECO:0000256" key="2">
    <source>
        <dbReference type="SAM" id="Phobius"/>
    </source>
</evidence>
<feature type="region of interest" description="Disordered" evidence="1">
    <location>
        <begin position="45"/>
        <end position="68"/>
    </location>
</feature>
<keyword evidence="2" id="KW-0472">Membrane</keyword>
<feature type="transmembrane region" description="Helical" evidence="2">
    <location>
        <begin position="12"/>
        <end position="33"/>
    </location>
</feature>
<evidence type="ECO:0000256" key="1">
    <source>
        <dbReference type="SAM" id="MobiDB-lite"/>
    </source>
</evidence>
<dbReference type="AlphaFoldDB" id="A0A2M4D7Q7"/>
<protein>
    <submittedName>
        <fullName evidence="3">Putative secreted protein</fullName>
    </submittedName>
</protein>
<dbReference type="EMBL" id="GGFL01009401">
    <property type="protein sequence ID" value="MBW73579.1"/>
    <property type="molecule type" value="Transcribed_RNA"/>
</dbReference>
<evidence type="ECO:0000313" key="3">
    <source>
        <dbReference type="EMBL" id="MBW73579.1"/>
    </source>
</evidence>
<sequence length="68" mass="7793">MRSLSIPRNDKTAARLVVVVVVLAWLRVVALGWTEPSQCRWFRGTVHGAGSDRSQQRDRHHGRWSDRA</sequence>